<keyword evidence="3 10" id="KW-0813">Transport</keyword>
<comment type="subcellular location">
    <subcellularLocation>
        <location evidence="1 10">Cell outer membrane</location>
    </subcellularLocation>
</comment>
<feature type="domain" description="NolW-like" evidence="14">
    <location>
        <begin position="197"/>
        <end position="254"/>
    </location>
</feature>
<dbReference type="InterPro" id="IPR005644">
    <property type="entry name" value="NolW-like"/>
</dbReference>
<evidence type="ECO:0000256" key="7">
    <source>
        <dbReference type="ARBA" id="ARBA00022927"/>
    </source>
</evidence>
<dbReference type="PANTHER" id="PTHR30332:SF25">
    <property type="entry name" value="SECRETIN XPSD"/>
    <property type="match status" value="1"/>
</dbReference>
<dbReference type="AlphaFoldDB" id="A0A939DBL9"/>
<dbReference type="EMBL" id="JAFKCZ010000001">
    <property type="protein sequence ID" value="MBN7795171.1"/>
    <property type="molecule type" value="Genomic_DNA"/>
</dbReference>
<evidence type="ECO:0000313" key="17">
    <source>
        <dbReference type="Proteomes" id="UP000664303"/>
    </source>
</evidence>
<dbReference type="PANTHER" id="PTHR30332">
    <property type="entry name" value="PROBABLE GENERAL SECRETION PATHWAY PROTEIN D"/>
    <property type="match status" value="1"/>
</dbReference>
<dbReference type="Pfam" id="PF00263">
    <property type="entry name" value="Secretin"/>
    <property type="match status" value="1"/>
</dbReference>
<evidence type="ECO:0000256" key="5">
    <source>
        <dbReference type="ARBA" id="ARBA00022692"/>
    </source>
</evidence>
<keyword evidence="7" id="KW-0653">Protein transport</keyword>
<protein>
    <submittedName>
        <fullName evidence="16">Type II secretion system secretin GspD</fullName>
    </submittedName>
</protein>
<dbReference type="InterPro" id="IPR049371">
    <property type="entry name" value="GspD-like_N0"/>
</dbReference>
<feature type="region of interest" description="Disordered" evidence="11">
    <location>
        <begin position="30"/>
        <end position="54"/>
    </location>
</feature>
<evidence type="ECO:0000256" key="12">
    <source>
        <dbReference type="SAM" id="SignalP"/>
    </source>
</evidence>
<feature type="domain" description="GspD-like N0" evidence="15">
    <location>
        <begin position="100"/>
        <end position="167"/>
    </location>
</feature>
<dbReference type="InterPro" id="IPR038591">
    <property type="entry name" value="NolW-like_sf"/>
</dbReference>
<evidence type="ECO:0000256" key="4">
    <source>
        <dbReference type="ARBA" id="ARBA00022452"/>
    </source>
</evidence>
<feature type="domain" description="NolW-like" evidence="14">
    <location>
        <begin position="340"/>
        <end position="471"/>
    </location>
</feature>
<keyword evidence="17" id="KW-1185">Reference proteome</keyword>
<proteinExistence type="inferred from homology"/>
<evidence type="ECO:0000256" key="2">
    <source>
        <dbReference type="ARBA" id="ARBA00006980"/>
    </source>
</evidence>
<evidence type="ECO:0000256" key="11">
    <source>
        <dbReference type="SAM" id="MobiDB-lite"/>
    </source>
</evidence>
<evidence type="ECO:0000259" key="14">
    <source>
        <dbReference type="Pfam" id="PF03958"/>
    </source>
</evidence>
<name>A0A939DBL9_9GAMM</name>
<dbReference type="InterPro" id="IPR013356">
    <property type="entry name" value="T2SS_GspD"/>
</dbReference>
<dbReference type="Pfam" id="PF21305">
    <property type="entry name" value="type_II_gspD_N0"/>
    <property type="match status" value="1"/>
</dbReference>
<dbReference type="Proteomes" id="UP000664303">
    <property type="component" value="Unassembled WGS sequence"/>
</dbReference>
<evidence type="ECO:0000256" key="8">
    <source>
        <dbReference type="ARBA" id="ARBA00023136"/>
    </source>
</evidence>
<comment type="similarity">
    <text evidence="2">Belongs to the bacterial secretin family. GSP D subfamily.</text>
</comment>
<evidence type="ECO:0000256" key="1">
    <source>
        <dbReference type="ARBA" id="ARBA00004442"/>
    </source>
</evidence>
<dbReference type="GO" id="GO:0015627">
    <property type="term" value="C:type II protein secretion system complex"/>
    <property type="evidence" value="ECO:0007669"/>
    <property type="project" value="InterPro"/>
</dbReference>
<dbReference type="GO" id="GO:0009279">
    <property type="term" value="C:cell outer membrane"/>
    <property type="evidence" value="ECO:0007669"/>
    <property type="project" value="UniProtKB-SubCell"/>
</dbReference>
<dbReference type="InterPro" id="IPR004846">
    <property type="entry name" value="T2SS/T3SS_dom"/>
</dbReference>
<evidence type="ECO:0000256" key="3">
    <source>
        <dbReference type="ARBA" id="ARBA00022448"/>
    </source>
</evidence>
<gene>
    <name evidence="16" type="primary">gspD</name>
    <name evidence="16" type="ORF">JYP50_01125</name>
</gene>
<dbReference type="Gene3D" id="3.30.1370.120">
    <property type="match status" value="3"/>
</dbReference>
<keyword evidence="9" id="KW-0998">Cell outer membrane</keyword>
<dbReference type="Pfam" id="PF03958">
    <property type="entry name" value="Secretin_N"/>
    <property type="match status" value="3"/>
</dbReference>
<organism evidence="16 17">
    <name type="scientific">Parahaliea mediterranea</name>
    <dbReference type="NCBI Taxonomy" id="651086"/>
    <lineage>
        <taxon>Bacteria</taxon>
        <taxon>Pseudomonadati</taxon>
        <taxon>Pseudomonadota</taxon>
        <taxon>Gammaproteobacteria</taxon>
        <taxon>Cellvibrionales</taxon>
        <taxon>Halieaceae</taxon>
        <taxon>Parahaliea</taxon>
    </lineage>
</organism>
<keyword evidence="4" id="KW-1134">Transmembrane beta strand</keyword>
<comment type="caution">
    <text evidence="16">The sequence shown here is derived from an EMBL/GenBank/DDBJ whole genome shotgun (WGS) entry which is preliminary data.</text>
</comment>
<dbReference type="InterPro" id="IPR050810">
    <property type="entry name" value="Bact_Secretion_Sys_Channel"/>
</dbReference>
<evidence type="ECO:0000256" key="6">
    <source>
        <dbReference type="ARBA" id="ARBA00022729"/>
    </source>
</evidence>
<evidence type="ECO:0000259" key="15">
    <source>
        <dbReference type="Pfam" id="PF21305"/>
    </source>
</evidence>
<reference evidence="16" key="1">
    <citation type="submission" date="2021-02" db="EMBL/GenBank/DDBJ databases">
        <title>PHA producing bacteria isolated from coastal sediment in Guangdong, Shenzhen.</title>
        <authorList>
            <person name="Zheng W."/>
            <person name="Yu S."/>
            <person name="Huang Y."/>
        </authorList>
    </citation>
    <scope>NUCLEOTIDE SEQUENCE</scope>
    <source>
        <strain evidence="16">TN14-10</strain>
    </source>
</reference>
<accession>A0A939DBL9</accession>
<evidence type="ECO:0000256" key="10">
    <source>
        <dbReference type="RuleBase" id="RU004004"/>
    </source>
</evidence>
<feature type="domain" description="Type II/III secretion system secretin-like" evidence="13">
    <location>
        <begin position="540"/>
        <end position="701"/>
    </location>
</feature>
<feature type="chain" id="PRO_5036814248" evidence="12">
    <location>
        <begin position="22"/>
        <end position="735"/>
    </location>
</feature>
<dbReference type="PROSITE" id="PS51257">
    <property type="entry name" value="PROKAR_LIPOPROTEIN"/>
    <property type="match status" value="1"/>
</dbReference>
<keyword evidence="6 12" id="KW-0732">Signal</keyword>
<dbReference type="Gene3D" id="3.55.50.30">
    <property type="match status" value="1"/>
</dbReference>
<feature type="domain" description="NolW-like" evidence="14">
    <location>
        <begin position="263"/>
        <end position="331"/>
    </location>
</feature>
<keyword evidence="8" id="KW-0472">Membrane</keyword>
<evidence type="ECO:0000313" key="16">
    <source>
        <dbReference type="EMBL" id="MBN7795171.1"/>
    </source>
</evidence>
<feature type="signal peptide" evidence="12">
    <location>
        <begin position="1"/>
        <end position="21"/>
    </location>
</feature>
<dbReference type="InterPro" id="IPR001775">
    <property type="entry name" value="GspD/PilQ"/>
</dbReference>
<evidence type="ECO:0000259" key="13">
    <source>
        <dbReference type="Pfam" id="PF00263"/>
    </source>
</evidence>
<sequence length="735" mass="77685">MPHLPRIVTPLVLLLSLSGCALLENQYKGSVAESPEPDEATAENGDKTAGGISRSAAELAQKQIEERDRVAPVLYRGTDRQFKDVKAKEPVKLIGDAASLNFEEAPLGEVLHAVMGEILGLDYIVDHPVQGKITLRSRTPIPRDQLLQVLESLLKANDVLMVRDEQGRYLITGSQQASRLSPEISSAQATGSGYSVIVVPLQYISAGNMAEILRPVAEESAFVRVDNVRNLLMLAGTQAQLAGWLDMVNTFDVDMLKGMSVGLFPLEHSGVEETAQVLNGMLSTGGEKGNFSQLVKIIPIKRLNSLLIVTPRAHYLDTVDTWIQRLDAAPDSNFAKRLYVYPVQNTTATRLADLLTNIYSGASGGSGGGAPAGSGSSFGQGGVAPGLGAESIGGGGLSAPDVFGGSGSGGEEGNTSKGIGGVAAMVDTGTPEIEDVRVVADDENNALMIYATGKQYNIIADALQQLDVVATQVIIEASILEVTLTDELKYGLEWTFKGGFGDDYAGEGQLSIGEEGIAALSGFSYTLRNSTNGISAVLNALASDSLVNVISTPSVMVLDNHEAYIHVGDQVPIEQGSLVSDGGVVTENYQYRDTGVKLTVKPSVNAGRLVTMNIEQSVTDIGGEAGIGGQPTFLERTISSRVAVRSDEAVVLGGLIRENASASDSGVPILHRLPVVGSLFGTTSNGSKRTELIVIITPRVIADETELRDVSRELRSRVRKMELIRGGVDQVSGSE</sequence>
<keyword evidence="5" id="KW-0812">Transmembrane</keyword>
<dbReference type="NCBIfam" id="TIGR02517">
    <property type="entry name" value="type_II_gspD"/>
    <property type="match status" value="1"/>
</dbReference>
<dbReference type="RefSeq" id="WP_206558610.1">
    <property type="nucleotide sequence ID" value="NZ_JAFKCZ010000001.1"/>
</dbReference>
<dbReference type="PRINTS" id="PR00811">
    <property type="entry name" value="BCTERIALGSPD"/>
</dbReference>
<evidence type="ECO:0000256" key="9">
    <source>
        <dbReference type="ARBA" id="ARBA00023237"/>
    </source>
</evidence>
<dbReference type="GO" id="GO:0015628">
    <property type="term" value="P:protein secretion by the type II secretion system"/>
    <property type="evidence" value="ECO:0007669"/>
    <property type="project" value="InterPro"/>
</dbReference>